<dbReference type="EMBL" id="CP025491">
    <property type="protein sequence ID" value="AUH70627.1"/>
    <property type="molecule type" value="Genomic_DNA"/>
</dbReference>
<keyword evidence="6" id="KW-1185">Reference proteome</keyword>
<dbReference type="GO" id="GO:0005829">
    <property type="term" value="C:cytosol"/>
    <property type="evidence" value="ECO:0007669"/>
    <property type="project" value="TreeGrafter"/>
</dbReference>
<evidence type="ECO:0000313" key="6">
    <source>
        <dbReference type="Proteomes" id="UP000234343"/>
    </source>
</evidence>
<reference evidence="5 6" key="1">
    <citation type="submission" date="2017-12" db="EMBL/GenBank/DDBJ databases">
        <title>Legionella sainthelensi LA01-117, whole genome sequence of a clinical isolate from New Zealand.</title>
        <authorList>
            <person name="Cree S.L."/>
            <person name="Slow S."/>
            <person name="Kennedy M.A."/>
            <person name="Murdoch D.R."/>
            <person name="Biggs P.J."/>
            <person name="Anderson T."/>
        </authorList>
    </citation>
    <scope>NUCLEOTIDE SEQUENCE [LARGE SCALE GENOMIC DNA]</scope>
    <source>
        <strain evidence="5 6">LA01-117</strain>
    </source>
</reference>
<dbReference type="Gene3D" id="3.20.20.70">
    <property type="entry name" value="Aldolase class I"/>
    <property type="match status" value="1"/>
</dbReference>
<protein>
    <submittedName>
        <fullName evidence="5">Alkene reductase</fullName>
    </submittedName>
</protein>
<accession>A0A2H5FGJ8</accession>
<proteinExistence type="inferred from homology"/>
<evidence type="ECO:0000256" key="1">
    <source>
        <dbReference type="ARBA" id="ARBA00001917"/>
    </source>
</evidence>
<dbReference type="KEGG" id="lsh:CAB17_00105"/>
<dbReference type="NCBIfam" id="NF007899">
    <property type="entry name" value="PRK10605.1"/>
    <property type="match status" value="1"/>
</dbReference>
<sequence>MDSKILFTPLNLGGRVLPNRIVMAPLTRNRAIHGTDVPQLLNAEYYAQRAGDAGLIISEATQISPTGKGYAWTPGIYSEEQVAGWKLVTDAVHAKGGTIYLQLWHVGRISHPTLQPGGIAPVAPSAIAPINQRTYIENGTFTEIGTPRALKLEEIPGIIDDYRKAARNAIEAGFDGVEIHAANGYLIQQFLSDKSNHRTDNYGGSVTNRLRFALEVTEAVVTAIGADRTGIRISPVSPANDALDSSPASVYFPLVHELNKFNLAYVHVVEGATGGPREFNGFDFYALRKEFNGLWMVNNGYNLPMAIDAISSGYADLVAFGKLYIANPDLAERFKQNAPLNTPDPTTFYGGDAKGYTEYSPLKAESRIAKPKD</sequence>
<dbReference type="PANTHER" id="PTHR22893:SF91">
    <property type="entry name" value="NADPH DEHYDROGENASE 2-RELATED"/>
    <property type="match status" value="1"/>
</dbReference>
<dbReference type="PANTHER" id="PTHR22893">
    <property type="entry name" value="NADH OXIDOREDUCTASE-RELATED"/>
    <property type="match status" value="1"/>
</dbReference>
<dbReference type="Proteomes" id="UP000234343">
    <property type="component" value="Chromosome"/>
</dbReference>
<dbReference type="CDD" id="cd02933">
    <property type="entry name" value="OYE_like_FMN"/>
    <property type="match status" value="1"/>
</dbReference>
<dbReference type="GO" id="GO:0016628">
    <property type="term" value="F:oxidoreductase activity, acting on the CH-CH group of donors, NAD or NADP as acceptor"/>
    <property type="evidence" value="ECO:0007669"/>
    <property type="project" value="UniProtKB-ARBA"/>
</dbReference>
<dbReference type="RefSeq" id="WP_101898439.1">
    <property type="nucleotide sequence ID" value="NZ_CP025491.2"/>
</dbReference>
<evidence type="ECO:0000256" key="3">
    <source>
        <dbReference type="ARBA" id="ARBA00023002"/>
    </source>
</evidence>
<dbReference type="InterPro" id="IPR045247">
    <property type="entry name" value="Oye-like"/>
</dbReference>
<evidence type="ECO:0000259" key="4">
    <source>
        <dbReference type="Pfam" id="PF00724"/>
    </source>
</evidence>
<dbReference type="Pfam" id="PF00724">
    <property type="entry name" value="Oxidored_FMN"/>
    <property type="match status" value="1"/>
</dbReference>
<dbReference type="SUPFAM" id="SSF51395">
    <property type="entry name" value="FMN-linked oxidoreductases"/>
    <property type="match status" value="1"/>
</dbReference>
<evidence type="ECO:0000256" key="2">
    <source>
        <dbReference type="ARBA" id="ARBA00005979"/>
    </source>
</evidence>
<keyword evidence="3" id="KW-0560">Oxidoreductase</keyword>
<dbReference type="InterPro" id="IPR001155">
    <property type="entry name" value="OxRdtase_FMN_N"/>
</dbReference>
<name>A0A2H5FGJ8_9GAMM</name>
<gene>
    <name evidence="5" type="ORF">CAB17_00105</name>
</gene>
<organism evidence="5 6">
    <name type="scientific">Legionella sainthelensi</name>
    <dbReference type="NCBI Taxonomy" id="28087"/>
    <lineage>
        <taxon>Bacteria</taxon>
        <taxon>Pseudomonadati</taxon>
        <taxon>Pseudomonadota</taxon>
        <taxon>Gammaproteobacteria</taxon>
        <taxon>Legionellales</taxon>
        <taxon>Legionellaceae</taxon>
        <taxon>Legionella</taxon>
    </lineage>
</organism>
<feature type="domain" description="NADH:flavin oxidoreductase/NADH oxidase N-terminal" evidence="4">
    <location>
        <begin position="6"/>
        <end position="341"/>
    </location>
</feature>
<comment type="similarity">
    <text evidence="2">Belongs to the NADH:flavin oxidoreductase/NADH oxidase family.</text>
</comment>
<dbReference type="FunFam" id="3.20.20.70:FF:000059">
    <property type="entry name" value="N-ethylmaleimide reductase, FMN-linked"/>
    <property type="match status" value="1"/>
</dbReference>
<evidence type="ECO:0000313" key="5">
    <source>
        <dbReference type="EMBL" id="AUH70627.1"/>
    </source>
</evidence>
<comment type="cofactor">
    <cofactor evidence="1">
        <name>FMN</name>
        <dbReference type="ChEBI" id="CHEBI:58210"/>
    </cofactor>
</comment>
<dbReference type="GO" id="GO:0010181">
    <property type="term" value="F:FMN binding"/>
    <property type="evidence" value="ECO:0007669"/>
    <property type="project" value="InterPro"/>
</dbReference>
<dbReference type="InterPro" id="IPR013785">
    <property type="entry name" value="Aldolase_TIM"/>
</dbReference>
<dbReference type="AlphaFoldDB" id="A0A2H5FGJ8"/>